<name>F6G1J1_RALS8</name>
<reference evidence="1 2" key="1">
    <citation type="journal article" date="2011" name="J. Bacteriol.">
        <title>Complete genome sequence of the plant pathogen Ralstonia solanacearum strain Po82.</title>
        <authorList>
            <person name="Xu J."/>
            <person name="Zheng H.J."/>
            <person name="Liu L."/>
            <person name="Pan Z.C."/>
            <person name="Prior P."/>
            <person name="Tang B."/>
            <person name="Xu J.S."/>
            <person name="Zhang H."/>
            <person name="Tian Q."/>
            <person name="Zhang L.Q."/>
            <person name="Feng J."/>
        </authorList>
    </citation>
    <scope>NUCLEOTIDE SEQUENCE [LARGE SCALE GENOMIC DNA]</scope>
    <source>
        <strain evidence="1 2">Po82</strain>
    </source>
</reference>
<evidence type="ECO:0000313" key="2">
    <source>
        <dbReference type="Proteomes" id="UP000007953"/>
    </source>
</evidence>
<dbReference type="HOGENOM" id="CLU_3275594_0_0_4"/>
<sequence length="41" mass="4525">MVGHSQSSADDLTLLSEVFIRAMPDSPAADVLLDEYLFRVD</sequence>
<organism evidence="1 2">
    <name type="scientific">Ralstonia solanacearum (strain Po82)</name>
    <dbReference type="NCBI Taxonomy" id="1031711"/>
    <lineage>
        <taxon>Bacteria</taxon>
        <taxon>Pseudomonadati</taxon>
        <taxon>Pseudomonadota</taxon>
        <taxon>Betaproteobacteria</taxon>
        <taxon>Burkholderiales</taxon>
        <taxon>Burkholderiaceae</taxon>
        <taxon>Ralstonia</taxon>
        <taxon>Ralstonia solanacearum species complex</taxon>
    </lineage>
</organism>
<dbReference type="Proteomes" id="UP000007953">
    <property type="component" value="Chromosome"/>
</dbReference>
<accession>F6G1J1</accession>
<protein>
    <submittedName>
        <fullName evidence="1">Uncharacterized protein</fullName>
    </submittedName>
</protein>
<dbReference type="AlphaFoldDB" id="F6G1J1"/>
<proteinExistence type="predicted"/>
<evidence type="ECO:0000313" key="1">
    <source>
        <dbReference type="EMBL" id="AEG69061.1"/>
    </source>
</evidence>
<gene>
    <name evidence="1" type="ordered locus">RSPO_c01761</name>
</gene>
<dbReference type="KEGG" id="rsn:RSPO_c01761"/>
<dbReference type="EMBL" id="CP002819">
    <property type="protein sequence ID" value="AEG69061.1"/>
    <property type="molecule type" value="Genomic_DNA"/>
</dbReference>